<proteinExistence type="inferred from homology"/>
<sequence length="551" mass="62202">MIKTFLNMNAKRLKTIALLFGILVIIVIIGIFKNNNTTITRGEVEKLDKNGTITKVIVDGNYLYLNTKNKSYRIYKDAIDYKDFFDKYPVEIKDDGVDLSMMAIFAIIILLGIFYISSKKKDLNFLKSSSFNKNEAQTPSEHISPMKTDIKFKDVAGIDDVKEELEEIIDFLKNPKKYKNFDIRLPKGVLLVGPPGVGKTLIAKAVAGEADVPFFYQSGATFVNIYVGMGAKRVSALFQMAKKNAPSIIFIDEIDAIGKSRGGRQSDEREATLNQLLTEMDGFEDSSGVIVIAATNKIDVLDDALLRAGRFDRRIFLSLPSIDERIKTLELYLSKKSHSVDVRELAKMSIGFNFASLSTWVNEAALYAIKENKRYIETSDFEAVKDKVITGKSRFLTYDDEERNIQATYQAAKALLATWYDIGFSKIGIAMQNFETMDHNLTSKNTMIEKIKVYLAGSIATNLKYKNIYSNSIKDIELSKNLADKIINDFELILQSDTKIESSEQILQTAKKDATAILEKLDSTLDGIAEHILENEFITQEEVREMLREIF</sequence>
<evidence type="ECO:0000256" key="3">
    <source>
        <dbReference type="ARBA" id="ARBA00022723"/>
    </source>
</evidence>
<dbReference type="PANTHER" id="PTHR23076:SF97">
    <property type="entry name" value="ATP-DEPENDENT ZINC METALLOPROTEASE YME1L1"/>
    <property type="match status" value="1"/>
</dbReference>
<dbReference type="Gene3D" id="3.40.50.300">
    <property type="entry name" value="P-loop containing nucleotide triphosphate hydrolases"/>
    <property type="match status" value="1"/>
</dbReference>
<dbReference type="GO" id="GO:0004176">
    <property type="term" value="F:ATP-dependent peptidase activity"/>
    <property type="evidence" value="ECO:0007669"/>
    <property type="project" value="InterPro"/>
</dbReference>
<evidence type="ECO:0000256" key="5">
    <source>
        <dbReference type="ARBA" id="ARBA00022801"/>
    </source>
</evidence>
<keyword evidence="3" id="KW-0479">Metal-binding</keyword>
<reference evidence="12" key="1">
    <citation type="submission" date="2015-11" db="EMBL/GenBank/DDBJ databases">
        <authorList>
            <person name="Zhang Y."/>
            <person name="Guo Z."/>
        </authorList>
    </citation>
    <scope>NUCLEOTIDE SEQUENCE</scope>
    <source>
        <strain evidence="12">BN30871</strain>
    </source>
</reference>
<evidence type="ECO:0000256" key="1">
    <source>
        <dbReference type="ARBA" id="ARBA00001947"/>
    </source>
</evidence>
<keyword evidence="6" id="KW-0862">Zinc</keyword>
<comment type="similarity">
    <text evidence="9">Belongs to the AAA ATPase family.</text>
</comment>
<evidence type="ECO:0000256" key="10">
    <source>
        <dbReference type="SAM" id="Phobius"/>
    </source>
</evidence>
<evidence type="ECO:0000256" key="4">
    <source>
        <dbReference type="ARBA" id="ARBA00022741"/>
    </source>
</evidence>
<dbReference type="InterPro" id="IPR003593">
    <property type="entry name" value="AAA+_ATPase"/>
</dbReference>
<name>A0A0S4XMM1_9BACT</name>
<dbReference type="GO" id="GO:0006508">
    <property type="term" value="P:proteolysis"/>
    <property type="evidence" value="ECO:0007669"/>
    <property type="project" value="UniProtKB-KW"/>
</dbReference>
<dbReference type="EMBL" id="FAXN01000039">
    <property type="protein sequence ID" value="CUV65562.1"/>
    <property type="molecule type" value="Genomic_DNA"/>
</dbReference>
<gene>
    <name evidence="12" type="primary">ftsH</name>
    <name evidence="12" type="ORF">BN3087_390013</name>
</gene>
<dbReference type="SUPFAM" id="SSF140990">
    <property type="entry name" value="FtsH protease domain-like"/>
    <property type="match status" value="1"/>
</dbReference>
<evidence type="ECO:0000256" key="8">
    <source>
        <dbReference type="ARBA" id="ARBA00023049"/>
    </source>
</evidence>
<evidence type="ECO:0000256" key="9">
    <source>
        <dbReference type="RuleBase" id="RU003651"/>
    </source>
</evidence>
<evidence type="ECO:0000313" key="12">
    <source>
        <dbReference type="EMBL" id="CUV65562.1"/>
    </source>
</evidence>
<dbReference type="GO" id="GO:0016887">
    <property type="term" value="F:ATP hydrolysis activity"/>
    <property type="evidence" value="ECO:0007669"/>
    <property type="project" value="InterPro"/>
</dbReference>
<feature type="transmembrane region" description="Helical" evidence="10">
    <location>
        <begin position="12"/>
        <end position="32"/>
    </location>
</feature>
<dbReference type="InterPro" id="IPR027417">
    <property type="entry name" value="P-loop_NTPase"/>
</dbReference>
<dbReference type="GO" id="GO:0030163">
    <property type="term" value="P:protein catabolic process"/>
    <property type="evidence" value="ECO:0007669"/>
    <property type="project" value="TreeGrafter"/>
</dbReference>
<accession>A0A0S4XMM1</accession>
<evidence type="ECO:0000256" key="7">
    <source>
        <dbReference type="ARBA" id="ARBA00022840"/>
    </source>
</evidence>
<dbReference type="InterPro" id="IPR041569">
    <property type="entry name" value="AAA_lid_3"/>
</dbReference>
<dbReference type="InterPro" id="IPR037219">
    <property type="entry name" value="Peptidase_M41-like"/>
</dbReference>
<dbReference type="PANTHER" id="PTHR23076">
    <property type="entry name" value="METALLOPROTEASE M41 FTSH"/>
    <property type="match status" value="1"/>
</dbReference>
<keyword evidence="4 9" id="KW-0547">Nucleotide-binding</keyword>
<keyword evidence="10" id="KW-0812">Transmembrane</keyword>
<dbReference type="Pfam" id="PF17862">
    <property type="entry name" value="AAA_lid_3"/>
    <property type="match status" value="1"/>
</dbReference>
<dbReference type="InterPro" id="IPR003959">
    <property type="entry name" value="ATPase_AAA_core"/>
</dbReference>
<dbReference type="SMART" id="SM00382">
    <property type="entry name" value="AAA"/>
    <property type="match status" value="1"/>
</dbReference>
<keyword evidence="8" id="KW-0482">Metalloprotease</keyword>
<dbReference type="Pfam" id="PF00004">
    <property type="entry name" value="AAA"/>
    <property type="match status" value="1"/>
</dbReference>
<comment type="cofactor">
    <cofactor evidence="1">
        <name>Zn(2+)</name>
        <dbReference type="ChEBI" id="CHEBI:29105"/>
    </cofactor>
</comment>
<dbReference type="EC" id="3.4.24.-" evidence="12"/>
<dbReference type="Gene3D" id="1.20.58.760">
    <property type="entry name" value="Peptidase M41"/>
    <property type="match status" value="1"/>
</dbReference>
<dbReference type="Gene3D" id="1.10.8.60">
    <property type="match status" value="1"/>
</dbReference>
<evidence type="ECO:0000256" key="2">
    <source>
        <dbReference type="ARBA" id="ARBA00022670"/>
    </source>
</evidence>
<dbReference type="CDD" id="cd19501">
    <property type="entry name" value="RecA-like_FtsH"/>
    <property type="match status" value="1"/>
</dbReference>
<keyword evidence="5 12" id="KW-0378">Hydrolase</keyword>
<dbReference type="FunFam" id="3.40.50.300:FF:000352">
    <property type="entry name" value="ATP-dependent zinc metalloprotease FTSH 7, chloroplastic"/>
    <property type="match status" value="1"/>
</dbReference>
<protein>
    <submittedName>
        <fullName evidence="12">ATP-dependent zinc metalloproteinase</fullName>
        <ecNumber evidence="12">3.4.24.-</ecNumber>
    </submittedName>
</protein>
<organism evidence="12">
    <name type="scientific">Sulfurovum sp. enrichment culture clone C5</name>
    <dbReference type="NCBI Taxonomy" id="497650"/>
    <lineage>
        <taxon>Bacteria</taxon>
        <taxon>Pseudomonadati</taxon>
        <taxon>Campylobacterota</taxon>
        <taxon>Epsilonproteobacteria</taxon>
        <taxon>Campylobacterales</taxon>
        <taxon>Sulfurovaceae</taxon>
        <taxon>Sulfurovum</taxon>
        <taxon>environmental samples</taxon>
    </lineage>
</organism>
<dbReference type="GO" id="GO:0005886">
    <property type="term" value="C:plasma membrane"/>
    <property type="evidence" value="ECO:0007669"/>
    <property type="project" value="TreeGrafter"/>
</dbReference>
<evidence type="ECO:0000256" key="6">
    <source>
        <dbReference type="ARBA" id="ARBA00022833"/>
    </source>
</evidence>
<dbReference type="AlphaFoldDB" id="A0A0S4XMM1"/>
<keyword evidence="10" id="KW-1133">Transmembrane helix</keyword>
<feature type="transmembrane region" description="Helical" evidence="10">
    <location>
        <begin position="99"/>
        <end position="117"/>
    </location>
</feature>
<evidence type="ECO:0000259" key="11">
    <source>
        <dbReference type="SMART" id="SM00382"/>
    </source>
</evidence>
<dbReference type="PROSITE" id="PS00674">
    <property type="entry name" value="AAA"/>
    <property type="match status" value="1"/>
</dbReference>
<dbReference type="GO" id="GO:0046872">
    <property type="term" value="F:metal ion binding"/>
    <property type="evidence" value="ECO:0007669"/>
    <property type="project" value="UniProtKB-KW"/>
</dbReference>
<keyword evidence="7 9" id="KW-0067">ATP-binding</keyword>
<dbReference type="InterPro" id="IPR003960">
    <property type="entry name" value="ATPase_AAA_CS"/>
</dbReference>
<dbReference type="GO" id="GO:0005524">
    <property type="term" value="F:ATP binding"/>
    <property type="evidence" value="ECO:0007669"/>
    <property type="project" value="UniProtKB-KW"/>
</dbReference>
<dbReference type="GO" id="GO:0005737">
    <property type="term" value="C:cytoplasm"/>
    <property type="evidence" value="ECO:0007669"/>
    <property type="project" value="UniProtKB-ARBA"/>
</dbReference>
<keyword evidence="2" id="KW-0645">Protease</keyword>
<keyword evidence="10" id="KW-0472">Membrane</keyword>
<feature type="domain" description="AAA+ ATPase" evidence="11">
    <location>
        <begin position="185"/>
        <end position="321"/>
    </location>
</feature>
<dbReference type="SUPFAM" id="SSF52540">
    <property type="entry name" value="P-loop containing nucleoside triphosphate hydrolases"/>
    <property type="match status" value="1"/>
</dbReference>
<dbReference type="GO" id="GO:0004222">
    <property type="term" value="F:metalloendopeptidase activity"/>
    <property type="evidence" value="ECO:0007669"/>
    <property type="project" value="InterPro"/>
</dbReference>